<dbReference type="InterPro" id="IPR008928">
    <property type="entry name" value="6-hairpin_glycosidase_sf"/>
</dbReference>
<reference evidence="7 8" key="1">
    <citation type="submission" date="2016-07" db="EMBL/GenBank/DDBJ databases">
        <title>Genome of Pelobium manganitolerans.</title>
        <authorList>
            <person name="Wu S."/>
            <person name="Wang G."/>
        </authorList>
    </citation>
    <scope>NUCLEOTIDE SEQUENCE [LARGE SCALE GENOMIC DNA]</scope>
    <source>
        <strain evidence="7 8">YS-25</strain>
    </source>
</reference>
<proteinExistence type="inferred from homology"/>
<evidence type="ECO:0000256" key="2">
    <source>
        <dbReference type="PIRSR" id="PIRSR036289-50"/>
    </source>
</evidence>
<dbReference type="Gene3D" id="1.50.10.10">
    <property type="match status" value="1"/>
</dbReference>
<dbReference type="AlphaFoldDB" id="A0A419SBH1"/>
<dbReference type="GO" id="GO:0004553">
    <property type="term" value="F:hydrolase activity, hydrolyzing O-glycosyl compounds"/>
    <property type="evidence" value="ECO:0007669"/>
    <property type="project" value="TreeGrafter"/>
</dbReference>
<feature type="binding site" evidence="3">
    <location>
        <begin position="357"/>
        <end position="358"/>
    </location>
    <ligand>
        <name>substrate</name>
    </ligand>
</feature>
<dbReference type="PIRSF" id="PIRSF036289">
    <property type="entry name" value="Glycosyl_hydrolase_malt_phosph"/>
    <property type="match status" value="1"/>
</dbReference>
<dbReference type="PANTHER" id="PTHR11051:SF14">
    <property type="entry name" value="MALTOSE PHOSPHORYLASE"/>
    <property type="match status" value="1"/>
</dbReference>
<dbReference type="SUPFAM" id="SSF74650">
    <property type="entry name" value="Galactose mutarotase-like"/>
    <property type="match status" value="1"/>
</dbReference>
<evidence type="ECO:0000256" key="1">
    <source>
        <dbReference type="ARBA" id="ARBA00006768"/>
    </source>
</evidence>
<protein>
    <submittedName>
        <fullName evidence="7">Maltose phosphorylase</fullName>
    </submittedName>
</protein>
<keyword evidence="8" id="KW-1185">Reference proteome</keyword>
<organism evidence="7 8">
    <name type="scientific">Pelobium manganitolerans</name>
    <dbReference type="NCBI Taxonomy" id="1842495"/>
    <lineage>
        <taxon>Bacteria</taxon>
        <taxon>Pseudomonadati</taxon>
        <taxon>Bacteroidota</taxon>
        <taxon>Sphingobacteriia</taxon>
        <taxon>Sphingobacteriales</taxon>
        <taxon>Sphingobacteriaceae</taxon>
        <taxon>Pelobium</taxon>
    </lineage>
</organism>
<dbReference type="Proteomes" id="UP000283433">
    <property type="component" value="Unassembled WGS sequence"/>
</dbReference>
<dbReference type="Pfam" id="PF03632">
    <property type="entry name" value="Glyco_hydro_65m"/>
    <property type="match status" value="1"/>
</dbReference>
<dbReference type="InterPro" id="IPR005195">
    <property type="entry name" value="Glyco_hydro_65_M"/>
</dbReference>
<dbReference type="GO" id="GO:0030246">
    <property type="term" value="F:carbohydrate binding"/>
    <property type="evidence" value="ECO:0007669"/>
    <property type="project" value="InterPro"/>
</dbReference>
<dbReference type="InterPro" id="IPR037018">
    <property type="entry name" value="GH65_N"/>
</dbReference>
<accession>A0A419SBH1</accession>
<sequence>MKDYIIKDEWNVIEEGFDPQLNKISESIFSLGNGRMGQRANFEESYSGPTLSGNYVAGVYYPDKTRVGWWKNGYPEYFAKVLNATNWIGIKVQIEDEELDLAKAEVSDFKRVLNMREGYLQRSFTATLSSGKRLKVNALRFCSIANDELGAIQYQLEPVNFSADIKLTAFLDGDVKNEDSNYDEKFWDPVDTDINNEEAYLTLRTKKTNFEVCTGSFIKLLVNQQPQQFKASLTQQDKFLAQEITLNAKEKQCITLVKIVANLSSQNHPKSELLQTAKAVIAQAKAKGFEALLDAQKQAWAKKWEQSDIIIKGDVAAQQAIRFNIFQLFQTYTGKDDRLNIGPKGFTGEKYGGSTYWDTEAYCVPFYLATAPQQVSKNLLIYRYKQLGKAIENAEKLGFTNGAALFPMVTINGEECHNEWEITFEEIHRNGAIAYAIYNYVRYTGDDSYLADYGLEVLLAISRFWKQRVNWSADKNKFVMLGVTGPNEYENNVNNNWYTNYLAVWCLKYTLSVAQEVQQKRPEKYAQLLAKLSFSDAEFADWKNIVENMYFPFDYEKGVFLQQDGYLDKEQILVKDLAASERPLNQKWSWDRILRSCFIKQADVLQGIYFFEDDFDHQTIKRNFDFYEPRTVHESSLSPCVHSILAAKLNDEARAYEFYLRTARLDLDDYNNDTEDGLHITSMAGTWMSVVEGFAGMRVRDNQLIFNPFLPSKWESFSFKINFRGATLTISINAKQIRIYNASAQKLSVIIHGQPQEIAALTETEISNVTLV</sequence>
<dbReference type="InterPro" id="IPR005194">
    <property type="entry name" value="Glyco_hydro_65_C"/>
</dbReference>
<feature type="domain" description="Glycoside hydrolase family 65 C-terminal" evidence="5">
    <location>
        <begin position="697"/>
        <end position="756"/>
    </location>
</feature>
<name>A0A419SBH1_9SPHI</name>
<dbReference type="InterPro" id="IPR005196">
    <property type="entry name" value="Glyco_hydro_65_N"/>
</dbReference>
<feature type="active site" description="Proton donor" evidence="2">
    <location>
        <position position="488"/>
    </location>
</feature>
<evidence type="ECO:0000259" key="5">
    <source>
        <dbReference type="Pfam" id="PF03633"/>
    </source>
</evidence>
<feature type="domain" description="Glycoside hydrolase family 65 N-terminal" evidence="6">
    <location>
        <begin position="13"/>
        <end position="265"/>
    </location>
</feature>
<dbReference type="InterPro" id="IPR017045">
    <property type="entry name" value="Malt_Pase/Glycosyl_Hdrlase"/>
</dbReference>
<feature type="domain" description="Glycoside hydrolase family 65 central catalytic" evidence="4">
    <location>
        <begin position="322"/>
        <end position="688"/>
    </location>
</feature>
<comment type="caution">
    <text evidence="7">The sequence shown here is derived from an EMBL/GenBank/DDBJ whole genome shotgun (WGS) entry which is preliminary data.</text>
</comment>
<dbReference type="Pfam" id="PF03636">
    <property type="entry name" value="Glyco_hydro_65N"/>
    <property type="match status" value="1"/>
</dbReference>
<evidence type="ECO:0000259" key="4">
    <source>
        <dbReference type="Pfam" id="PF03632"/>
    </source>
</evidence>
<evidence type="ECO:0000259" key="6">
    <source>
        <dbReference type="Pfam" id="PF03636"/>
    </source>
</evidence>
<evidence type="ECO:0000313" key="8">
    <source>
        <dbReference type="Proteomes" id="UP000283433"/>
    </source>
</evidence>
<dbReference type="OrthoDB" id="9758855at2"/>
<evidence type="ECO:0000256" key="3">
    <source>
        <dbReference type="PIRSR" id="PIRSR036289-51"/>
    </source>
</evidence>
<dbReference type="EMBL" id="MBTA01000001">
    <property type="protein sequence ID" value="RKD20148.1"/>
    <property type="molecule type" value="Genomic_DNA"/>
</dbReference>
<dbReference type="GO" id="GO:0016757">
    <property type="term" value="F:glycosyltransferase activity"/>
    <property type="evidence" value="ECO:0007669"/>
    <property type="project" value="UniProtKB-ARBA"/>
</dbReference>
<dbReference type="SUPFAM" id="SSF48208">
    <property type="entry name" value="Six-hairpin glycosidases"/>
    <property type="match status" value="1"/>
</dbReference>
<dbReference type="RefSeq" id="WP_120180062.1">
    <property type="nucleotide sequence ID" value="NZ_MBTA01000001.1"/>
</dbReference>
<feature type="binding site" evidence="3">
    <location>
        <begin position="600"/>
        <end position="601"/>
    </location>
    <ligand>
        <name>substrate</name>
    </ligand>
</feature>
<dbReference type="GO" id="GO:0005975">
    <property type="term" value="P:carbohydrate metabolic process"/>
    <property type="evidence" value="ECO:0007669"/>
    <property type="project" value="InterPro"/>
</dbReference>
<dbReference type="InterPro" id="IPR011013">
    <property type="entry name" value="Gal_mutarotase_sf_dom"/>
</dbReference>
<dbReference type="InterPro" id="IPR012341">
    <property type="entry name" value="6hp_glycosidase-like_sf"/>
</dbReference>
<evidence type="ECO:0000313" key="7">
    <source>
        <dbReference type="EMBL" id="RKD20148.1"/>
    </source>
</evidence>
<dbReference type="Gene3D" id="2.70.98.40">
    <property type="entry name" value="Glycoside hydrolase, family 65, N-terminal domain"/>
    <property type="match status" value="1"/>
</dbReference>
<dbReference type="Gene3D" id="2.60.420.10">
    <property type="entry name" value="Maltose phosphorylase, domain 3"/>
    <property type="match status" value="1"/>
</dbReference>
<comment type="similarity">
    <text evidence="1">Belongs to the glycosyl hydrolase 65 family.</text>
</comment>
<dbReference type="NCBIfam" id="NF010380">
    <property type="entry name" value="PRK13807.1"/>
    <property type="match status" value="1"/>
</dbReference>
<dbReference type="PANTHER" id="PTHR11051">
    <property type="entry name" value="GLYCOSYL HYDROLASE-RELATED"/>
    <property type="match status" value="1"/>
</dbReference>
<dbReference type="Pfam" id="PF03633">
    <property type="entry name" value="Glyco_hydro_65C"/>
    <property type="match status" value="1"/>
</dbReference>
<gene>
    <name evidence="7" type="ORF">BCY91_00545</name>
</gene>